<dbReference type="EMBL" id="DYXG01000008">
    <property type="protein sequence ID" value="HJE96063.1"/>
    <property type="molecule type" value="Genomic_DNA"/>
</dbReference>
<reference evidence="6" key="1">
    <citation type="journal article" date="2021" name="PeerJ">
        <title>Extensive microbial diversity within the chicken gut microbiome revealed by metagenomics and culture.</title>
        <authorList>
            <person name="Gilroy R."/>
            <person name="Ravi A."/>
            <person name="Getino M."/>
            <person name="Pursley I."/>
            <person name="Horton D.L."/>
            <person name="Alikhan N.F."/>
            <person name="Baker D."/>
            <person name="Gharbi K."/>
            <person name="Hall N."/>
            <person name="Watson M."/>
            <person name="Adriaenssens E.M."/>
            <person name="Foster-Nyarko E."/>
            <person name="Jarju S."/>
            <person name="Secka A."/>
            <person name="Antonio M."/>
            <person name="Oren A."/>
            <person name="Chaudhuri R.R."/>
            <person name="La Ragione R."/>
            <person name="Hildebrand F."/>
            <person name="Pallen M.J."/>
        </authorList>
    </citation>
    <scope>NUCLEOTIDE SEQUENCE</scope>
    <source>
        <strain evidence="6">CHK174-6876</strain>
    </source>
</reference>
<evidence type="ECO:0000256" key="3">
    <source>
        <dbReference type="ARBA" id="ARBA00022827"/>
    </source>
</evidence>
<keyword evidence="3" id="KW-0274">FAD</keyword>
<evidence type="ECO:0000313" key="7">
    <source>
        <dbReference type="Proteomes" id="UP000707535"/>
    </source>
</evidence>
<dbReference type="Pfam" id="PF00890">
    <property type="entry name" value="FAD_binding_2"/>
    <property type="match status" value="1"/>
</dbReference>
<dbReference type="InterPro" id="IPR003953">
    <property type="entry name" value="FAD-dep_OxRdtase_2_FAD-bd"/>
</dbReference>
<keyword evidence="2" id="KW-0285">Flavoprotein</keyword>
<evidence type="ECO:0000256" key="2">
    <source>
        <dbReference type="ARBA" id="ARBA00022630"/>
    </source>
</evidence>
<feature type="domain" description="FAD-dependent oxidoreductase 2 FAD-binding" evidence="5">
    <location>
        <begin position="15"/>
        <end position="109"/>
    </location>
</feature>
<dbReference type="Proteomes" id="UP000707535">
    <property type="component" value="Unassembled WGS sequence"/>
</dbReference>
<comment type="cofactor">
    <cofactor evidence="1">
        <name>FAD</name>
        <dbReference type="ChEBI" id="CHEBI:57692"/>
    </cofactor>
</comment>
<dbReference type="PANTHER" id="PTHR43400">
    <property type="entry name" value="FUMARATE REDUCTASE"/>
    <property type="match status" value="1"/>
</dbReference>
<dbReference type="SUPFAM" id="SSF56425">
    <property type="entry name" value="Succinate dehydrogenase/fumarate reductase flavoprotein, catalytic domain"/>
    <property type="match status" value="1"/>
</dbReference>
<dbReference type="InterPro" id="IPR027477">
    <property type="entry name" value="Succ_DH/fumarate_Rdtase_cat_sf"/>
</dbReference>
<evidence type="ECO:0000313" key="6">
    <source>
        <dbReference type="EMBL" id="HJE96063.1"/>
    </source>
</evidence>
<dbReference type="InterPro" id="IPR050315">
    <property type="entry name" value="FAD-oxidoreductase_2"/>
</dbReference>
<name>A0A921F8X0_9LACO</name>
<evidence type="ECO:0000256" key="4">
    <source>
        <dbReference type="ARBA" id="ARBA00023002"/>
    </source>
</evidence>
<dbReference type="Gene3D" id="3.50.50.60">
    <property type="entry name" value="FAD/NAD(P)-binding domain"/>
    <property type="match status" value="1"/>
</dbReference>
<dbReference type="Gene3D" id="3.90.700.10">
    <property type="entry name" value="Succinate dehydrogenase/fumarate reductase flavoprotein, catalytic domain"/>
    <property type="match status" value="1"/>
</dbReference>
<dbReference type="GO" id="GO:0033765">
    <property type="term" value="F:steroid dehydrogenase activity, acting on the CH-CH group of donors"/>
    <property type="evidence" value="ECO:0007669"/>
    <property type="project" value="UniProtKB-ARBA"/>
</dbReference>
<organism evidence="6 7">
    <name type="scientific">Ligilactobacillus acidipiscis</name>
    <dbReference type="NCBI Taxonomy" id="89059"/>
    <lineage>
        <taxon>Bacteria</taxon>
        <taxon>Bacillati</taxon>
        <taxon>Bacillota</taxon>
        <taxon>Bacilli</taxon>
        <taxon>Lactobacillales</taxon>
        <taxon>Lactobacillaceae</taxon>
        <taxon>Ligilactobacillus</taxon>
    </lineage>
</organism>
<dbReference type="SUPFAM" id="SSF51905">
    <property type="entry name" value="FAD/NAD(P)-binding domain"/>
    <property type="match status" value="1"/>
</dbReference>
<evidence type="ECO:0000259" key="5">
    <source>
        <dbReference type="Pfam" id="PF00890"/>
    </source>
</evidence>
<dbReference type="AlphaFoldDB" id="A0A921F8X0"/>
<gene>
    <name evidence="6" type="ORF">K8V00_00450</name>
</gene>
<dbReference type="InterPro" id="IPR036188">
    <property type="entry name" value="FAD/NAD-bd_sf"/>
</dbReference>
<keyword evidence="4" id="KW-0560">Oxidoreductase</keyword>
<proteinExistence type="predicted"/>
<sequence>MVSAETTTSLAAKIHVDPKILSQEIKDFNFFAEKNRDYKYNRDPETLREFGQGPFYVIALVQIVLNTPDGPLRNSKAEVLDTNEQPIPHLYSAGEFGGICANDYQGGSNMAECLIFGRIAGENAAKEKSDTITSTSVTEAEQQKVDNKATLLKADNYAAEDFVTHDNQYIGRSTGGIGDEMGVRITVRSDSSL</sequence>
<evidence type="ECO:0000256" key="1">
    <source>
        <dbReference type="ARBA" id="ARBA00001974"/>
    </source>
</evidence>
<comment type="caution">
    <text evidence="6">The sequence shown here is derived from an EMBL/GenBank/DDBJ whole genome shotgun (WGS) entry which is preliminary data.</text>
</comment>
<protein>
    <submittedName>
        <fullName evidence="6">FAD-binding protein</fullName>
    </submittedName>
</protein>
<reference evidence="6" key="2">
    <citation type="submission" date="2021-09" db="EMBL/GenBank/DDBJ databases">
        <authorList>
            <person name="Gilroy R."/>
        </authorList>
    </citation>
    <scope>NUCLEOTIDE SEQUENCE</scope>
    <source>
        <strain evidence="6">CHK174-6876</strain>
    </source>
</reference>
<accession>A0A921F8X0</accession>
<dbReference type="PANTHER" id="PTHR43400:SF7">
    <property type="entry name" value="FAD-DEPENDENT OXIDOREDUCTASE 2 FAD BINDING DOMAIN-CONTAINING PROTEIN"/>
    <property type="match status" value="1"/>
</dbReference>